<keyword evidence="1" id="KW-0732">Signal</keyword>
<feature type="chain" id="PRO_5008391866" evidence="1">
    <location>
        <begin position="24"/>
        <end position="332"/>
    </location>
</feature>
<dbReference type="InterPro" id="IPR053145">
    <property type="entry name" value="AB_hydrolase_Est10"/>
</dbReference>
<evidence type="ECO:0000313" key="3">
    <source>
        <dbReference type="EMBL" id="ANI18416.1"/>
    </source>
</evidence>
<accession>A0A1A9KKR0</accession>
<proteinExistence type="predicted"/>
<reference evidence="3 4" key="1">
    <citation type="submission" date="2016-05" db="EMBL/GenBank/DDBJ databases">
        <title>Genome Sequence of Pseudomonas citronellolis Strain SJTE-3, an Estrogens and Persistent Organic Pollutants degradation strain.</title>
        <authorList>
            <person name="Liang R."/>
        </authorList>
    </citation>
    <scope>NUCLEOTIDE SEQUENCE [LARGE SCALE GENOMIC DNA]</scope>
    <source>
        <strain evidence="3 4">SJTE-3</strain>
    </source>
</reference>
<dbReference type="Proteomes" id="UP000077748">
    <property type="component" value="Chromosome"/>
</dbReference>
<protein>
    <submittedName>
        <fullName evidence="3">Alpha/beta hydrolase</fullName>
    </submittedName>
</protein>
<dbReference type="GO" id="GO:0052689">
    <property type="term" value="F:carboxylic ester hydrolase activity"/>
    <property type="evidence" value="ECO:0007669"/>
    <property type="project" value="TreeGrafter"/>
</dbReference>
<dbReference type="RefSeq" id="WP_064585019.1">
    <property type="nucleotide sequence ID" value="NZ_CP015878.1"/>
</dbReference>
<dbReference type="SUPFAM" id="SSF53474">
    <property type="entry name" value="alpha/beta-Hydrolases"/>
    <property type="match status" value="1"/>
</dbReference>
<dbReference type="AlphaFoldDB" id="A0A1A9KKR0"/>
<dbReference type="PANTHER" id="PTHR43265">
    <property type="entry name" value="ESTERASE ESTD"/>
    <property type="match status" value="1"/>
</dbReference>
<keyword evidence="3" id="KW-0378">Hydrolase</keyword>
<dbReference type="EMBL" id="CP015878">
    <property type="protein sequence ID" value="ANI18416.1"/>
    <property type="molecule type" value="Genomic_DNA"/>
</dbReference>
<name>A0A1A9KKR0_9PSED</name>
<dbReference type="Gene3D" id="3.40.50.1820">
    <property type="entry name" value="alpha/beta hydrolase"/>
    <property type="match status" value="1"/>
</dbReference>
<feature type="signal peptide" evidence="1">
    <location>
        <begin position="1"/>
        <end position="23"/>
    </location>
</feature>
<gene>
    <name evidence="3" type="ORF">A9C11_10625</name>
</gene>
<evidence type="ECO:0000313" key="4">
    <source>
        <dbReference type="Proteomes" id="UP000077748"/>
    </source>
</evidence>
<organism evidence="3 4">
    <name type="scientific">Pseudomonas citronellolis</name>
    <dbReference type="NCBI Taxonomy" id="53408"/>
    <lineage>
        <taxon>Bacteria</taxon>
        <taxon>Pseudomonadati</taxon>
        <taxon>Pseudomonadota</taxon>
        <taxon>Gammaproteobacteria</taxon>
        <taxon>Pseudomonadales</taxon>
        <taxon>Pseudomonadaceae</taxon>
        <taxon>Pseudomonas</taxon>
    </lineage>
</organism>
<sequence>MKPSMPRLIALLSCWLFAAMTYAASPTILQRPYDLDTGHGVLRGTLLLPQTASPPPLALLVAGSGPTDRDGNNPEGGNNAYLRRLAEALASNGIASLRYDKRGIARSRDAAPDERQLSVDGYVDDLVAWSDRLAADPRFGPQVLVGHSEGALIASLAAPRSKAAALVLIAGSGRSIDKVLREQLSVRLPPPLLAKADAILDRLRGGHQVPEVPAQLNALFRPSVQPYLISLFRHDPARALARVRQPTLILQGTSDIQVDVADAQALQRARPDAELQLISGMNHILRIVPADVKKQLASYNDPGLPLARDLVQRLVGFILRTRPQTPSAEGMS</sequence>
<dbReference type="InterPro" id="IPR022742">
    <property type="entry name" value="Hydrolase_4"/>
</dbReference>
<dbReference type="InterPro" id="IPR029058">
    <property type="entry name" value="AB_hydrolase_fold"/>
</dbReference>
<dbReference type="Pfam" id="PF12146">
    <property type="entry name" value="Hydrolase_4"/>
    <property type="match status" value="1"/>
</dbReference>
<dbReference type="PANTHER" id="PTHR43265:SF1">
    <property type="entry name" value="ESTERASE ESTD"/>
    <property type="match status" value="1"/>
</dbReference>
<feature type="domain" description="Serine aminopeptidase S33" evidence="2">
    <location>
        <begin position="83"/>
        <end position="284"/>
    </location>
</feature>
<evidence type="ECO:0000256" key="1">
    <source>
        <dbReference type="SAM" id="SignalP"/>
    </source>
</evidence>
<evidence type="ECO:0000259" key="2">
    <source>
        <dbReference type="Pfam" id="PF12146"/>
    </source>
</evidence>